<sequence>MANVNLLRKQHNNFSSLVDSTGHLCTPAVKSASNTYRTRPEIAHFDRKSIHQQVPIEEESKSSRRSYAYEPVTSHRNRYEHLAMRKMGSTRMDEMEGTMFQTHNGKVVQVSRQPFARSNMSLNL</sequence>
<comment type="caution">
    <text evidence="2">The sequence shown here is derived from an EMBL/GenBank/DDBJ whole genome shotgun (WGS) entry which is preliminary data.</text>
</comment>
<name>A0ABD2PKI4_9PLAT</name>
<evidence type="ECO:0000313" key="3">
    <source>
        <dbReference type="Proteomes" id="UP001626550"/>
    </source>
</evidence>
<dbReference type="AlphaFoldDB" id="A0ABD2PKI4"/>
<accession>A0ABD2PKI4</accession>
<dbReference type="Proteomes" id="UP001626550">
    <property type="component" value="Unassembled WGS sequence"/>
</dbReference>
<feature type="region of interest" description="Disordered" evidence="1">
    <location>
        <begin position="48"/>
        <end position="70"/>
    </location>
</feature>
<protein>
    <submittedName>
        <fullName evidence="2">Uncharacterized protein</fullName>
    </submittedName>
</protein>
<proteinExistence type="predicted"/>
<evidence type="ECO:0000313" key="2">
    <source>
        <dbReference type="EMBL" id="KAL3307342.1"/>
    </source>
</evidence>
<evidence type="ECO:0000256" key="1">
    <source>
        <dbReference type="SAM" id="MobiDB-lite"/>
    </source>
</evidence>
<reference evidence="2 3" key="1">
    <citation type="submission" date="2024-11" db="EMBL/GenBank/DDBJ databases">
        <title>Adaptive evolution of stress response genes in parasites aligns with host niche diversity.</title>
        <authorList>
            <person name="Hahn C."/>
            <person name="Resl P."/>
        </authorList>
    </citation>
    <scope>NUCLEOTIDE SEQUENCE [LARGE SCALE GENOMIC DNA]</scope>
    <source>
        <strain evidence="2">EGGRZ-B1_66</strain>
        <tissue evidence="2">Body</tissue>
    </source>
</reference>
<organism evidence="2 3">
    <name type="scientific">Cichlidogyrus casuarinus</name>
    <dbReference type="NCBI Taxonomy" id="1844966"/>
    <lineage>
        <taxon>Eukaryota</taxon>
        <taxon>Metazoa</taxon>
        <taxon>Spiralia</taxon>
        <taxon>Lophotrochozoa</taxon>
        <taxon>Platyhelminthes</taxon>
        <taxon>Monogenea</taxon>
        <taxon>Monopisthocotylea</taxon>
        <taxon>Dactylogyridea</taxon>
        <taxon>Ancyrocephalidae</taxon>
        <taxon>Cichlidogyrus</taxon>
    </lineage>
</organism>
<gene>
    <name evidence="2" type="ORF">Ciccas_014148</name>
</gene>
<dbReference type="EMBL" id="JBJKFK010007598">
    <property type="protein sequence ID" value="KAL3307342.1"/>
    <property type="molecule type" value="Genomic_DNA"/>
</dbReference>
<keyword evidence="3" id="KW-1185">Reference proteome</keyword>